<dbReference type="SMART" id="SM00175">
    <property type="entry name" value="RAB"/>
    <property type="match status" value="1"/>
</dbReference>
<dbReference type="Pfam" id="PF00071">
    <property type="entry name" value="Ras"/>
    <property type="match status" value="2"/>
</dbReference>
<protein>
    <submittedName>
        <fullName evidence="2">Ras-related protein RABF1</fullName>
    </submittedName>
</protein>
<dbReference type="PANTHER" id="PTHR47978">
    <property type="match status" value="1"/>
</dbReference>
<proteinExistence type="predicted"/>
<gene>
    <name evidence="2" type="ORF">ZEAMMB73_Zm00001d048410</name>
</gene>
<evidence type="ECO:0000313" key="2">
    <source>
        <dbReference type="EMBL" id="AQL09607.1"/>
    </source>
</evidence>
<dbReference type="Gene3D" id="3.40.50.300">
    <property type="entry name" value="P-loop containing nucleotide triphosphate hydrolases"/>
    <property type="match status" value="2"/>
</dbReference>
<dbReference type="SMART" id="SM00174">
    <property type="entry name" value="RHO"/>
    <property type="match status" value="1"/>
</dbReference>
<dbReference type="SMART" id="SM00173">
    <property type="entry name" value="RAS"/>
    <property type="match status" value="1"/>
</dbReference>
<dbReference type="PRINTS" id="PR00449">
    <property type="entry name" value="RASTRNSFRMNG"/>
</dbReference>
<dbReference type="GO" id="GO:0003924">
    <property type="term" value="F:GTPase activity"/>
    <property type="evidence" value="ECO:0007669"/>
    <property type="project" value="InterPro"/>
</dbReference>
<name>A0A1D6PJZ8_MAIZE</name>
<evidence type="ECO:0000256" key="1">
    <source>
        <dbReference type="ARBA" id="ARBA00022741"/>
    </source>
</evidence>
<keyword evidence="1" id="KW-0547">Nucleotide-binding</keyword>
<dbReference type="AlphaFoldDB" id="A0A1D6PJZ8"/>
<dbReference type="ExpressionAtlas" id="A0A1D6PJZ8">
    <property type="expression patterns" value="baseline and differential"/>
</dbReference>
<accession>A0A1D6PJZ8</accession>
<reference evidence="2" key="1">
    <citation type="submission" date="2015-12" db="EMBL/GenBank/DDBJ databases">
        <title>Update maize B73 reference genome by single molecule sequencing technologies.</title>
        <authorList>
            <consortium name="Maize Genome Sequencing Project"/>
            <person name="Ware D."/>
        </authorList>
    </citation>
    <scope>NUCLEOTIDE SEQUENCE</scope>
    <source>
        <tissue evidence="2">Seedling</tissue>
    </source>
</reference>
<dbReference type="GO" id="GO:0005525">
    <property type="term" value="F:GTP binding"/>
    <property type="evidence" value="ECO:0007669"/>
    <property type="project" value="InterPro"/>
</dbReference>
<organism evidence="2">
    <name type="scientific">Zea mays</name>
    <name type="common">Maize</name>
    <dbReference type="NCBI Taxonomy" id="4577"/>
    <lineage>
        <taxon>Eukaryota</taxon>
        <taxon>Viridiplantae</taxon>
        <taxon>Streptophyta</taxon>
        <taxon>Embryophyta</taxon>
        <taxon>Tracheophyta</taxon>
        <taxon>Spermatophyta</taxon>
        <taxon>Magnoliopsida</taxon>
        <taxon>Liliopsida</taxon>
        <taxon>Poales</taxon>
        <taxon>Poaceae</taxon>
        <taxon>PACMAD clade</taxon>
        <taxon>Panicoideae</taxon>
        <taxon>Andropogonodae</taxon>
        <taxon>Andropogoneae</taxon>
        <taxon>Tripsacinae</taxon>
        <taxon>Zea</taxon>
    </lineage>
</organism>
<dbReference type="InterPro" id="IPR001806">
    <property type="entry name" value="Small_GTPase"/>
</dbReference>
<dbReference type="InterPro" id="IPR027417">
    <property type="entry name" value="P-loop_NTPase"/>
</dbReference>
<dbReference type="PROSITE" id="PS51419">
    <property type="entry name" value="RAB"/>
    <property type="match status" value="1"/>
</dbReference>
<sequence length="190" mass="20798">MGCSSSVPARNTGGLNTISNDSSPDASSKDLRAKLVLLGDSGVGKSCIVLRFVRGQFDPTSKVTVGASFLSQTLALEDSTIVKFEIWDTAGQERLNTTLLFFFPIPQELQKHGSPGIVMVLVGNKADLHDNRSVSSQDAQDYAEKNNMFFIETSAKTADNINQLFEVCFECMKCLFYITCKRRSNSSCNC</sequence>
<dbReference type="SUPFAM" id="SSF52540">
    <property type="entry name" value="P-loop containing nucleoside triphosphate hydrolases"/>
    <property type="match status" value="1"/>
</dbReference>
<dbReference type="EMBL" id="CM000785">
    <property type="protein sequence ID" value="AQL09607.1"/>
    <property type="molecule type" value="Genomic_DNA"/>
</dbReference>